<evidence type="ECO:0000313" key="3">
    <source>
        <dbReference type="Proteomes" id="UP000031121"/>
    </source>
</evidence>
<dbReference type="KEGG" id="cbac:JI75_03795"/>
<dbReference type="NCBIfam" id="NF047356">
    <property type="entry name" value="RNA_bind_RnpM"/>
    <property type="match status" value="1"/>
</dbReference>
<dbReference type="InterPro" id="IPR007393">
    <property type="entry name" value="YlxR_dom"/>
</dbReference>
<reference evidence="3" key="1">
    <citation type="submission" date="2014-08" db="EMBL/GenBank/DDBJ databases">
        <title>Coriobacteriaceae sp. complete genome.</title>
        <authorList>
            <person name="Looft T."/>
            <person name="Bayles D.O."/>
            <person name="Stanton T.B."/>
        </authorList>
    </citation>
    <scope>NUCLEOTIDE SEQUENCE [LARGE SCALE GENOMIC DNA]</scope>
    <source>
        <strain evidence="3">68-1-3</strain>
    </source>
</reference>
<dbReference type="OrthoDB" id="5244965at2"/>
<reference evidence="2 3" key="2">
    <citation type="journal article" date="2015" name="Genome Announc.">
        <title>Complete Genome Sequence of Coriobacteriaceae Strain 68-1-3, a Novel Mucus-Degrading Isolate from the Swine Intestinal Tract.</title>
        <authorList>
            <person name="Looft T."/>
            <person name="Bayles D.O."/>
            <person name="Alt D.P."/>
            <person name="Stanton T.B."/>
        </authorList>
    </citation>
    <scope>NUCLEOTIDE SEQUENCE [LARGE SCALE GENOMIC DNA]</scope>
    <source>
        <strain evidence="2 3">68-1-3</strain>
    </source>
</reference>
<dbReference type="HOGENOM" id="CLU_147970_0_2_11"/>
<dbReference type="SUPFAM" id="SSF64376">
    <property type="entry name" value="YlxR-like"/>
    <property type="match status" value="1"/>
</dbReference>
<dbReference type="Pfam" id="PF04296">
    <property type="entry name" value="YlxR"/>
    <property type="match status" value="1"/>
</dbReference>
<protein>
    <recommendedName>
        <fullName evidence="1">YlxR domain-containing protein</fullName>
    </recommendedName>
</protein>
<evidence type="ECO:0000259" key="1">
    <source>
        <dbReference type="Pfam" id="PF04296"/>
    </source>
</evidence>
<dbReference type="EMBL" id="CP009302">
    <property type="protein sequence ID" value="AJC11917.1"/>
    <property type="molecule type" value="Genomic_DNA"/>
</dbReference>
<feature type="domain" description="YlxR" evidence="1">
    <location>
        <begin position="13"/>
        <end position="80"/>
    </location>
</feature>
<proteinExistence type="predicted"/>
<dbReference type="AlphaFoldDB" id="A0A0A8B9T3"/>
<dbReference type="PANTHER" id="PTHR34215">
    <property type="entry name" value="BLL0784 PROTEIN"/>
    <property type="match status" value="1"/>
</dbReference>
<dbReference type="STRING" id="1531429.JI75_03795"/>
<dbReference type="Proteomes" id="UP000031121">
    <property type="component" value="Chromosome"/>
</dbReference>
<dbReference type="Gene3D" id="3.30.1230.10">
    <property type="entry name" value="YlxR-like"/>
    <property type="match status" value="1"/>
</dbReference>
<dbReference type="PANTHER" id="PTHR34215:SF1">
    <property type="entry name" value="YLXR DOMAIN-CONTAINING PROTEIN"/>
    <property type="match status" value="1"/>
</dbReference>
<evidence type="ECO:0000313" key="2">
    <source>
        <dbReference type="EMBL" id="AJC11917.1"/>
    </source>
</evidence>
<accession>A0A0A8B9T3</accession>
<dbReference type="InterPro" id="IPR037465">
    <property type="entry name" value="YlxR"/>
</dbReference>
<keyword evidence="3" id="KW-1185">Reference proteome</keyword>
<dbReference type="InterPro" id="IPR035931">
    <property type="entry name" value="YlxR-like_sf"/>
</dbReference>
<dbReference type="RefSeq" id="WP_039688839.1">
    <property type="nucleotide sequence ID" value="NZ_CP009302.1"/>
</dbReference>
<organism evidence="2 3">
    <name type="scientific">Berryella intestinalis</name>
    <dbReference type="NCBI Taxonomy" id="1531429"/>
    <lineage>
        <taxon>Bacteria</taxon>
        <taxon>Bacillati</taxon>
        <taxon>Actinomycetota</taxon>
        <taxon>Coriobacteriia</taxon>
        <taxon>Eggerthellales</taxon>
        <taxon>Eggerthellaceae</taxon>
        <taxon>Berryella</taxon>
    </lineage>
</organism>
<sequence>MAARPQEKPKRQRTCIGCGATSDKTALLRIVRTSDGAAQVDPKGRMAGRGAYVCSQECFEKAARTSKLQRALKMKIDDDQVISIAAQVSSAFADAQA</sequence>
<gene>
    <name evidence="2" type="ORF">JI75_03795</name>
</gene>
<name>A0A0A8B9T3_9ACTN</name>